<dbReference type="RefSeq" id="WP_039646562.1">
    <property type="nucleotide sequence ID" value="NZ_JXBL01000001.1"/>
</dbReference>
<comment type="caution">
    <text evidence="2">The sequence shown here is derived from an EMBL/GenBank/DDBJ whole genome shotgun (WGS) entry which is preliminary data.</text>
</comment>
<dbReference type="EMBL" id="JXBL01000001">
    <property type="protein sequence ID" value="KIE43261.1"/>
    <property type="molecule type" value="Genomic_DNA"/>
</dbReference>
<evidence type="ECO:0000256" key="1">
    <source>
        <dbReference type="PROSITE-ProRule" id="PRU00339"/>
    </source>
</evidence>
<keyword evidence="1" id="KW-0802">TPR repeat</keyword>
<sequence>MFTDTFDKITWLLLAVVIAALAGVLATNHGAGAGRAAGLGKAVEREMAYRARVELIARLYGPVEELRTAGNDQEALLRLNELIRSYPGEAHGYILRGEILRKMGALDEAVASFEEGVRLNGDYVDARSPLSRRRAIEGLVAEGLAGIGGRAAANPGNRSLAASLRKVNYLKSRLAGGCE</sequence>
<dbReference type="SUPFAM" id="SSF48452">
    <property type="entry name" value="TPR-like"/>
    <property type="match status" value="1"/>
</dbReference>
<organism evidence="2 3">
    <name type="scientific">Geobacter soli</name>
    <dbReference type="NCBI Taxonomy" id="1510391"/>
    <lineage>
        <taxon>Bacteria</taxon>
        <taxon>Pseudomonadati</taxon>
        <taxon>Thermodesulfobacteriota</taxon>
        <taxon>Desulfuromonadia</taxon>
        <taxon>Geobacterales</taxon>
        <taxon>Geobacteraceae</taxon>
        <taxon>Geobacter</taxon>
    </lineage>
</organism>
<gene>
    <name evidence="2" type="ORF">SE37_11775</name>
</gene>
<keyword evidence="3" id="KW-1185">Reference proteome</keyword>
<reference evidence="2 3" key="1">
    <citation type="submission" date="2015-01" db="EMBL/GenBank/DDBJ databases">
        <title>Genome sequence of the anaerobic bacterium Geobacter soli GSS01, a dissimilatory Fe(III) reducer from soil.</title>
        <authorList>
            <person name="Yang G."/>
            <person name="Zhou S."/>
        </authorList>
    </citation>
    <scope>NUCLEOTIDE SEQUENCE [LARGE SCALE GENOMIC DNA]</scope>
    <source>
        <strain evidence="2 3">GSS01</strain>
    </source>
</reference>
<feature type="repeat" description="TPR" evidence="1">
    <location>
        <begin position="90"/>
        <end position="123"/>
    </location>
</feature>
<dbReference type="PROSITE" id="PS50005">
    <property type="entry name" value="TPR"/>
    <property type="match status" value="1"/>
</dbReference>
<proteinExistence type="predicted"/>
<dbReference type="Proteomes" id="UP000031433">
    <property type="component" value="Unassembled WGS sequence"/>
</dbReference>
<dbReference type="Gene3D" id="1.25.40.10">
    <property type="entry name" value="Tetratricopeptide repeat domain"/>
    <property type="match status" value="1"/>
</dbReference>
<dbReference type="InterPro" id="IPR011990">
    <property type="entry name" value="TPR-like_helical_dom_sf"/>
</dbReference>
<evidence type="ECO:0000313" key="3">
    <source>
        <dbReference type="Proteomes" id="UP000031433"/>
    </source>
</evidence>
<accession>A0A0C1QYK5</accession>
<dbReference type="AlphaFoldDB" id="A0A0C1QYK5"/>
<protein>
    <submittedName>
        <fullName evidence="2">Uncharacterized protein</fullName>
    </submittedName>
</protein>
<evidence type="ECO:0000313" key="2">
    <source>
        <dbReference type="EMBL" id="KIE43261.1"/>
    </source>
</evidence>
<dbReference type="InterPro" id="IPR019734">
    <property type="entry name" value="TPR_rpt"/>
</dbReference>
<name>A0A0C1QYK5_9BACT</name>